<dbReference type="PROSITE" id="PS50105">
    <property type="entry name" value="SAM_DOMAIN"/>
    <property type="match status" value="1"/>
</dbReference>
<evidence type="ECO:0000259" key="3">
    <source>
        <dbReference type="PROSITE" id="PS50105"/>
    </source>
</evidence>
<sequence>MAKSVGDWLKELELGAYEQAFEENQLLMEHLPDLSEHDLKELGVSAMGHRKTLMRAIAALSNENAEAASVNPSMTASSDDSKHAERRQLTVMFVDLVGSTALSGELDPEEMREAITIFQNTVAGVVTRYDGHIAKYMGDGVLCYFGWPRAHEDDAERAVRAGLAIMLALKGLSAANGQALVARSGVATGLVVVGDLVGEGAAQEEAVVGETPNLASRLQSLAEPGQVILADSTRQLVGSVFNFIDLGEHELRGIAGLTKAFAALGEHVAETRFAARQSKQQYSLVGRKQELALLQDRWLQAKAGEGQMVLLSGEAGIGKSRIVSDLIDALSQEDYVRIIYQCSPYHSDSALYPAVQQLTHGAGIANNDGPDTKLNKLEALLEKSSSDVSDAAPIIANLLGIEADGRYGPVALSPPQLRAKTFEVLINQLFGLSRTAPVLFLLEDAHWIDPTTLELIEQTVSRIEHFPVLILITARPTFSHPITGHPIATRLTLNRVGREQTLAIVNNITGGKILPPTVLEEIVARTDGVPLFVEELCKTLLESGMLRETETAFELTGSLENLEIPSSLHDSLMARLDRLQPVKEVAQMASCIGREFSFELLASLSPLSQDKLRDALEKLISAELLFRRGTPPSESYIFKHALVRDAAYESLLKSKRKDYHADLVDVLQEEAGPAPEIIAHHATQAGLIDLAAASWLMAGRLAISSCAFSEAIANLENGLEVLADQTDSSERLNFLIEFHSALGVATISSLGYGSPEVQQHFERVLDLSQKTGDSSKQFIALHGLWWYSFTAQSVERARELGLELLSLAKQSQRNDWEIMAYRACGYGSWLSGDFASGLETYRHGASLSDSSTQEELASRFGGAAPGIALNAVGAHCLWSLGWPDQALEVAQRNLALLQELNHEVSECFAYIVLGQINQQRGSVLEVNRYAEQVLNVAESLSFPLYAGWAKPLFGWAKFKADANADCLTMIQEGIQLSDNTGTIVLGSNWRGLLAEVCLDFGEFDLCEKTLDEAEALQLKLGEGLWAAEISRLRGSLCLAKGDAQLGERCYQKAIAIAQEQKAKSWELRASTSLSRLWAEAGDRQKARDLLDPLYNWFSEGFDTVDLREARQLLHELG</sequence>
<dbReference type="CDD" id="cd07302">
    <property type="entry name" value="CHD"/>
    <property type="match status" value="1"/>
</dbReference>
<dbReference type="SUPFAM" id="SSF52540">
    <property type="entry name" value="P-loop containing nucleoside triphosphate hydrolases"/>
    <property type="match status" value="1"/>
</dbReference>
<dbReference type="SUPFAM" id="SSF48452">
    <property type="entry name" value="TPR-like"/>
    <property type="match status" value="1"/>
</dbReference>
<keyword evidence="6" id="KW-1185">Reference proteome</keyword>
<dbReference type="Pfam" id="PF00536">
    <property type="entry name" value="SAM_1"/>
    <property type="match status" value="1"/>
</dbReference>
<dbReference type="InterPro" id="IPR027417">
    <property type="entry name" value="P-loop_NTPase"/>
</dbReference>
<evidence type="ECO:0000256" key="2">
    <source>
        <dbReference type="ARBA" id="ARBA00022840"/>
    </source>
</evidence>
<dbReference type="EMBL" id="JABXWT010000028">
    <property type="protein sequence ID" value="NVO58505.1"/>
    <property type="molecule type" value="Genomic_DNA"/>
</dbReference>
<dbReference type="InterPro" id="IPR013761">
    <property type="entry name" value="SAM/pointed_sf"/>
</dbReference>
<keyword evidence="1" id="KW-0547">Nucleotide-binding</keyword>
<organism evidence="5 6">
    <name type="scientific">Ruegeria haliotis</name>
    <dbReference type="NCBI Taxonomy" id="2747601"/>
    <lineage>
        <taxon>Bacteria</taxon>
        <taxon>Pseudomonadati</taxon>
        <taxon>Pseudomonadota</taxon>
        <taxon>Alphaproteobacteria</taxon>
        <taxon>Rhodobacterales</taxon>
        <taxon>Roseobacteraceae</taxon>
        <taxon>Ruegeria</taxon>
    </lineage>
</organism>
<dbReference type="SMART" id="SM00454">
    <property type="entry name" value="SAM"/>
    <property type="match status" value="1"/>
</dbReference>
<dbReference type="InterPro" id="IPR001660">
    <property type="entry name" value="SAM"/>
</dbReference>
<feature type="domain" description="SAM" evidence="3">
    <location>
        <begin position="1"/>
        <end position="63"/>
    </location>
</feature>
<dbReference type="Gene3D" id="1.25.40.10">
    <property type="entry name" value="Tetratricopeptide repeat domain"/>
    <property type="match status" value="2"/>
</dbReference>
<comment type="caution">
    <text evidence="5">The sequence shown here is derived from an EMBL/GenBank/DDBJ whole genome shotgun (WGS) entry which is preliminary data.</text>
</comment>
<dbReference type="InterPro" id="IPR001054">
    <property type="entry name" value="A/G_cyclase"/>
</dbReference>
<dbReference type="Gene3D" id="3.40.50.300">
    <property type="entry name" value="P-loop containing nucleotide triphosphate hydrolases"/>
    <property type="match status" value="1"/>
</dbReference>
<dbReference type="Pfam" id="PF13191">
    <property type="entry name" value="AAA_16"/>
    <property type="match status" value="1"/>
</dbReference>
<proteinExistence type="predicted"/>
<dbReference type="SUPFAM" id="SSF47769">
    <property type="entry name" value="SAM/Pointed domain"/>
    <property type="match status" value="1"/>
</dbReference>
<dbReference type="InterPro" id="IPR029787">
    <property type="entry name" value="Nucleotide_cyclase"/>
</dbReference>
<evidence type="ECO:0000313" key="6">
    <source>
        <dbReference type="Proteomes" id="UP000630805"/>
    </source>
</evidence>
<dbReference type="PROSITE" id="PS50125">
    <property type="entry name" value="GUANYLATE_CYCLASE_2"/>
    <property type="match status" value="1"/>
</dbReference>
<dbReference type="SMART" id="SM00044">
    <property type="entry name" value="CYCc"/>
    <property type="match status" value="1"/>
</dbReference>
<name>A0ABX2PXY7_9RHOB</name>
<gene>
    <name evidence="5" type="ORF">HW561_22240</name>
</gene>
<evidence type="ECO:0000313" key="5">
    <source>
        <dbReference type="EMBL" id="NVO58505.1"/>
    </source>
</evidence>
<dbReference type="Pfam" id="PF00211">
    <property type="entry name" value="Guanylate_cyc"/>
    <property type="match status" value="1"/>
</dbReference>
<dbReference type="PANTHER" id="PTHR16305">
    <property type="entry name" value="TESTICULAR SOLUBLE ADENYLYL CYCLASE"/>
    <property type="match status" value="1"/>
</dbReference>
<keyword evidence="2" id="KW-0067">ATP-binding</keyword>
<dbReference type="Proteomes" id="UP000630805">
    <property type="component" value="Unassembled WGS sequence"/>
</dbReference>
<dbReference type="Gene3D" id="1.10.150.50">
    <property type="entry name" value="Transcription Factor, Ets-1"/>
    <property type="match status" value="1"/>
</dbReference>
<dbReference type="InterPro" id="IPR041664">
    <property type="entry name" value="AAA_16"/>
</dbReference>
<evidence type="ECO:0000256" key="1">
    <source>
        <dbReference type="ARBA" id="ARBA00022741"/>
    </source>
</evidence>
<protein>
    <submittedName>
        <fullName evidence="5">AAA family ATPase</fullName>
    </submittedName>
</protein>
<dbReference type="RefSeq" id="WP_176867546.1">
    <property type="nucleotide sequence ID" value="NZ_JABXWT010000028.1"/>
</dbReference>
<dbReference type="InterPro" id="IPR011990">
    <property type="entry name" value="TPR-like_helical_dom_sf"/>
</dbReference>
<reference evidence="5 6" key="1">
    <citation type="submission" date="2020-06" db="EMBL/GenBank/DDBJ databases">
        <authorList>
            <person name="Cao W.R."/>
        </authorList>
    </citation>
    <scope>NUCLEOTIDE SEQUENCE [LARGE SCALE GENOMIC DNA]</scope>
    <source>
        <strain evidence="5 6">B1Z28</strain>
    </source>
</reference>
<dbReference type="SUPFAM" id="SSF55073">
    <property type="entry name" value="Nucleotide cyclase"/>
    <property type="match status" value="1"/>
</dbReference>
<dbReference type="CDD" id="cd09487">
    <property type="entry name" value="SAM_superfamily"/>
    <property type="match status" value="1"/>
</dbReference>
<feature type="domain" description="Guanylate cyclase" evidence="4">
    <location>
        <begin position="90"/>
        <end position="219"/>
    </location>
</feature>
<dbReference type="Gene3D" id="3.30.70.1230">
    <property type="entry name" value="Nucleotide cyclase"/>
    <property type="match status" value="1"/>
</dbReference>
<accession>A0ABX2PXY7</accession>
<dbReference type="PANTHER" id="PTHR16305:SF28">
    <property type="entry name" value="GUANYLATE CYCLASE DOMAIN-CONTAINING PROTEIN"/>
    <property type="match status" value="1"/>
</dbReference>
<evidence type="ECO:0000259" key="4">
    <source>
        <dbReference type="PROSITE" id="PS50125"/>
    </source>
</evidence>